<evidence type="ECO:0000313" key="5">
    <source>
        <dbReference type="EMBL" id="ENO17367.1"/>
    </source>
</evidence>
<evidence type="ECO:0000256" key="3">
    <source>
        <dbReference type="SAM" id="SignalP"/>
    </source>
</evidence>
<dbReference type="RefSeq" id="WP_005964954.1">
    <property type="nucleotide sequence ID" value="NZ_CP040505.1"/>
</dbReference>
<feature type="domain" description="G5" evidence="4">
    <location>
        <begin position="197"/>
        <end position="276"/>
    </location>
</feature>
<dbReference type="InterPro" id="IPR023346">
    <property type="entry name" value="Lysozyme-like_dom_sf"/>
</dbReference>
<dbReference type="PROSITE" id="PS51109">
    <property type="entry name" value="G5"/>
    <property type="match status" value="1"/>
</dbReference>
<dbReference type="Proteomes" id="UP000013015">
    <property type="component" value="Unassembled WGS sequence"/>
</dbReference>
<accession>N6X1R4</accession>
<evidence type="ECO:0000313" key="6">
    <source>
        <dbReference type="Proteomes" id="UP000013015"/>
    </source>
</evidence>
<dbReference type="Gene3D" id="2.20.230.10">
    <property type="entry name" value="Resuscitation-promoting factor rpfb"/>
    <property type="match status" value="1"/>
</dbReference>
<feature type="compositionally biased region" description="Low complexity" evidence="2">
    <location>
        <begin position="279"/>
        <end position="295"/>
    </location>
</feature>
<dbReference type="InterPro" id="IPR007137">
    <property type="entry name" value="DUF348"/>
</dbReference>
<dbReference type="SMART" id="SM01208">
    <property type="entry name" value="G5"/>
    <property type="match status" value="1"/>
</dbReference>
<dbReference type="EMBL" id="AQHZ01000029">
    <property type="protein sequence ID" value="ENO17367.1"/>
    <property type="molecule type" value="Genomic_DNA"/>
</dbReference>
<organism evidence="5 6">
    <name type="scientific">Schaalia cardiffensis F0333</name>
    <dbReference type="NCBI Taxonomy" id="888050"/>
    <lineage>
        <taxon>Bacteria</taxon>
        <taxon>Bacillati</taxon>
        <taxon>Actinomycetota</taxon>
        <taxon>Actinomycetes</taxon>
        <taxon>Actinomycetales</taxon>
        <taxon>Actinomycetaceae</taxon>
        <taxon>Schaalia</taxon>
    </lineage>
</organism>
<evidence type="ECO:0000259" key="4">
    <source>
        <dbReference type="PROSITE" id="PS51109"/>
    </source>
</evidence>
<keyword evidence="1 3" id="KW-0732">Signal</keyword>
<dbReference type="InterPro" id="IPR011098">
    <property type="entry name" value="G5_dom"/>
</dbReference>
<dbReference type="HOGENOM" id="CLU_036884_1_1_11"/>
<name>N6X1R4_9ACTO</name>
<dbReference type="AlphaFoldDB" id="N6X1R4"/>
<dbReference type="STRING" id="888050.HMPREF9004_1909"/>
<proteinExistence type="predicted"/>
<dbReference type="SUPFAM" id="SSF53955">
    <property type="entry name" value="Lysozyme-like"/>
    <property type="match status" value="1"/>
</dbReference>
<dbReference type="Pfam" id="PF07501">
    <property type="entry name" value="G5"/>
    <property type="match status" value="1"/>
</dbReference>
<reference evidence="5 6" key="1">
    <citation type="submission" date="2013-03" db="EMBL/GenBank/DDBJ databases">
        <title>Reference genome for the Human Microbiome Project.</title>
        <authorList>
            <person name="Aqrawi P."/>
            <person name="Ayvaz T."/>
            <person name="Bess C."/>
            <person name="Blankenburg K."/>
            <person name="Coyle M."/>
            <person name="Deng J."/>
            <person name="Forbes L."/>
            <person name="Fowler G."/>
            <person name="Francisco L."/>
            <person name="Fu Q."/>
            <person name="Gibbs R."/>
            <person name="Gross S."/>
            <person name="Gubbala S."/>
            <person name="Hale W."/>
            <person name="Hemphill L."/>
            <person name="Highlander S."/>
            <person name="Hirani K."/>
            <person name="Jackson L."/>
            <person name="Jakkamsetti A."/>
            <person name="Javaid M."/>
            <person name="Jayaseelan J.C."/>
            <person name="Jiang H."/>
            <person name="Joshi V."/>
            <person name="Korchina V."/>
            <person name="Kovar C."/>
            <person name="Lara F."/>
            <person name="Lee S."/>
            <person name="Liu Y."/>
            <person name="Mata R."/>
            <person name="Mathew T."/>
            <person name="Munidasa M."/>
            <person name="Muzny D."/>
            <person name="Nazareth L."/>
            <person name="Ngo R."/>
            <person name="Nguyen L."/>
            <person name="Nguyen N."/>
            <person name="Okwuonu G."/>
            <person name="Ongeri F."/>
            <person name="Palculict T."/>
            <person name="Patil S."/>
            <person name="Petrosino J."/>
            <person name="Pham C."/>
            <person name="Pham P."/>
            <person name="Pu L.-L."/>
            <person name="Qin X."/>
            <person name="Qu J."/>
            <person name="Reid J."/>
            <person name="Ross M."/>
            <person name="Ruth R."/>
            <person name="Saada N."/>
            <person name="San Lucas F."/>
            <person name="Santibanez J."/>
            <person name="Shang Y."/>
            <person name="Simmons D."/>
            <person name="Song X.-Z."/>
            <person name="Tang L.-Y."/>
            <person name="Thornton R."/>
            <person name="Warren J."/>
            <person name="Weissenberger G."/>
            <person name="Wilczek-Boney K."/>
            <person name="Worley K."/>
            <person name="Youmans B."/>
            <person name="Zhang J."/>
            <person name="Zhang L."/>
            <person name="Zhao Z."/>
            <person name="Zhou C."/>
            <person name="Zhu D."/>
            <person name="Zhu Y."/>
        </authorList>
    </citation>
    <scope>NUCLEOTIDE SEQUENCE [LARGE SCALE GENOMIC DNA]</scope>
    <source>
        <strain evidence="5 6">F0333</strain>
    </source>
</reference>
<keyword evidence="6" id="KW-1185">Reference proteome</keyword>
<dbReference type="Pfam" id="PF03990">
    <property type="entry name" value="DUF348"/>
    <property type="match status" value="3"/>
</dbReference>
<feature type="signal peptide" evidence="3">
    <location>
        <begin position="1"/>
        <end position="28"/>
    </location>
</feature>
<gene>
    <name evidence="5" type="ORF">HMPREF9004_1909</name>
</gene>
<protein>
    <submittedName>
        <fullName evidence="5">Secreted protein</fullName>
    </submittedName>
</protein>
<dbReference type="PATRIC" id="fig|888050.3.peg.1828"/>
<sequence>MNLTHPSRRTIISTASVLAFAMTATAGASVAASHHDVTIEVDGVSAPVSGFFTTVDDVLASAGVKLGAHDLLAPSGQSRVKDGETIVVRTATEYEVKIDGKPTTAWSTADSVDAVLDSLAEPGEVVLAAADRSNVRTQMPFASTRGPVEIFVDGQTLKVDAEANDTADALLTKANVSLGQLDTLDFYAQGGHTSLKVQRIVRGSVTETSDIPFSSEEQEDDSMYVGEKKVTQEGVNGSSSSTYYRETINGETTINLLLSKTQTAPVNEIVSVGTKEKPSTSAPAAASAAPAGSFSPSSAQGIAQSMVAARGWSDSEFNCLVALWNHESGWRTNAGNPSGAYGIPQALPGSKMASAGADWATNPATQITWGLGYISGRYGTPCSAYGHWQSNNWY</sequence>
<feature type="chain" id="PRO_5039417415" evidence="3">
    <location>
        <begin position="29"/>
        <end position="394"/>
    </location>
</feature>
<feature type="region of interest" description="Disordered" evidence="2">
    <location>
        <begin position="274"/>
        <end position="295"/>
    </location>
</feature>
<evidence type="ECO:0000256" key="1">
    <source>
        <dbReference type="ARBA" id="ARBA00022729"/>
    </source>
</evidence>
<dbReference type="OrthoDB" id="9766277at2"/>
<dbReference type="eggNOG" id="COG3583">
    <property type="taxonomic scope" value="Bacteria"/>
</dbReference>
<evidence type="ECO:0000256" key="2">
    <source>
        <dbReference type="SAM" id="MobiDB-lite"/>
    </source>
</evidence>
<dbReference type="Gene3D" id="1.10.530.10">
    <property type="match status" value="1"/>
</dbReference>
<comment type="caution">
    <text evidence="5">The sequence shown here is derived from an EMBL/GenBank/DDBJ whole genome shotgun (WGS) entry which is preliminary data.</text>
</comment>